<organism evidence="2">
    <name type="scientific">Caldiarchaeum subterraneum</name>
    <dbReference type="NCBI Taxonomy" id="311458"/>
    <lineage>
        <taxon>Archaea</taxon>
        <taxon>Nitrososphaerota</taxon>
        <taxon>Candidatus Caldarchaeales</taxon>
        <taxon>Candidatus Caldarchaeaceae</taxon>
        <taxon>Candidatus Caldarchaeum</taxon>
    </lineage>
</organism>
<dbReference type="SUPFAM" id="SSF110455">
    <property type="entry name" value="Toprim domain"/>
    <property type="match status" value="1"/>
</dbReference>
<protein>
    <recommendedName>
        <fullName evidence="1">Toprim domain-containing protein</fullName>
    </recommendedName>
</protein>
<name>A0A7C5U525_CALS0</name>
<comment type="caution">
    <text evidence="2">The sequence shown here is derived from an EMBL/GenBank/DDBJ whole genome shotgun (WGS) entry which is preliminary data.</text>
</comment>
<reference evidence="2" key="1">
    <citation type="journal article" date="2020" name="mSystems">
        <title>Genome- and Community-Level Interaction Insights into Carbon Utilization and Element Cycling Functions of Hydrothermarchaeota in Hydrothermal Sediment.</title>
        <authorList>
            <person name="Zhou Z."/>
            <person name="Liu Y."/>
            <person name="Xu W."/>
            <person name="Pan J."/>
            <person name="Luo Z.H."/>
            <person name="Li M."/>
        </authorList>
    </citation>
    <scope>NUCLEOTIDE SEQUENCE [LARGE SCALE GENOMIC DNA]</scope>
    <source>
        <strain evidence="2">SpSt-1084</strain>
    </source>
</reference>
<dbReference type="PANTHER" id="PTHR39964:SF2">
    <property type="entry name" value="UPF0292 PROTEIN MJ1624"/>
    <property type="match status" value="1"/>
</dbReference>
<dbReference type="EMBL" id="DRXS01000176">
    <property type="protein sequence ID" value="HHR40814.1"/>
    <property type="molecule type" value="Genomic_DNA"/>
</dbReference>
<evidence type="ECO:0000313" key="2">
    <source>
        <dbReference type="EMBL" id="HHR40814.1"/>
    </source>
</evidence>
<feature type="domain" description="Toprim" evidence="1">
    <location>
        <begin position="24"/>
        <end position="104"/>
    </location>
</feature>
<dbReference type="SMART" id="SM00493">
    <property type="entry name" value="TOPRIM"/>
    <property type="match status" value="1"/>
</dbReference>
<dbReference type="PROSITE" id="PS50880">
    <property type="entry name" value="TOPRIM"/>
    <property type="match status" value="1"/>
</dbReference>
<sequence length="124" mass="14591">MNREEFYEEIRKVLLNLVDESSEEVVVLVEGPRDEQTLRHIGIRGKVLHASRAEHLLEQMPKPSKIILLYDFDEEGLKNLRKMSNLLKLRGYRVDETYYRKLRKLKRLGINTVEGIKTLMPELG</sequence>
<evidence type="ECO:0000259" key="1">
    <source>
        <dbReference type="PROSITE" id="PS50880"/>
    </source>
</evidence>
<gene>
    <name evidence="2" type="ORF">ENM42_03190</name>
</gene>
<dbReference type="Gene3D" id="3.40.1360.10">
    <property type="match status" value="1"/>
</dbReference>
<dbReference type="InterPro" id="IPR006171">
    <property type="entry name" value="TOPRIM_dom"/>
</dbReference>
<dbReference type="AlphaFoldDB" id="A0A7C5U525"/>
<dbReference type="PANTHER" id="PTHR39964">
    <property type="entry name" value="UPF0292 PROTEIN TK1411"/>
    <property type="match status" value="1"/>
</dbReference>
<proteinExistence type="predicted"/>
<dbReference type="CDD" id="cd00188">
    <property type="entry name" value="TOPRIM"/>
    <property type="match status" value="1"/>
</dbReference>
<accession>A0A7C5U525</accession>